<dbReference type="PIRSF" id="PIRSF016938">
    <property type="entry name" value="RseA"/>
    <property type="match status" value="1"/>
</dbReference>
<reference evidence="10 11" key="1">
    <citation type="journal article" date="2011" name="Front. Microbiol.">
        <title>Genomic signatures of strain selection and enhancement in Bacillus atrophaeus var. globigii, a historical biowarfare simulant.</title>
        <authorList>
            <person name="Gibbons H.S."/>
            <person name="Broomall S.M."/>
            <person name="McNew L.A."/>
            <person name="Daligault H."/>
            <person name="Chapman C."/>
            <person name="Bruce D."/>
            <person name="Karavis M."/>
            <person name="Krepps M."/>
            <person name="McGregor P.A."/>
            <person name="Hong C."/>
            <person name="Park K.H."/>
            <person name="Akmal A."/>
            <person name="Feldman A."/>
            <person name="Lin J.S."/>
            <person name="Chang W.E."/>
            <person name="Higgs B.W."/>
            <person name="Demirev P."/>
            <person name="Lindquist J."/>
            <person name="Liem A."/>
            <person name="Fochler E."/>
            <person name="Read T.D."/>
            <person name="Tapia R."/>
            <person name="Johnson S."/>
            <person name="Bishop-Lilly K.A."/>
            <person name="Detter C."/>
            <person name="Han C."/>
            <person name="Sozhamannan S."/>
            <person name="Rosenzweig C.N."/>
            <person name="Skowronski E.W."/>
        </authorList>
    </citation>
    <scope>NUCLEOTIDE SEQUENCE [LARGE SCALE GENOMIC DNA]</scope>
    <source>
        <strain evidence="10 11">AK5</strain>
    </source>
</reference>
<accession>A0A432VXY9</accession>
<dbReference type="InterPro" id="IPR052383">
    <property type="entry name" value="Anti-sigma-E_RseA-like"/>
</dbReference>
<dbReference type="InterPro" id="IPR026279">
    <property type="entry name" value="RseA"/>
</dbReference>
<dbReference type="PANTHER" id="PTHR38104">
    <property type="match status" value="1"/>
</dbReference>
<evidence type="ECO:0000256" key="6">
    <source>
        <dbReference type="ARBA" id="ARBA00023136"/>
    </source>
</evidence>
<keyword evidence="7" id="KW-0997">Cell inner membrane</keyword>
<comment type="subcellular location">
    <subcellularLocation>
        <location evidence="7">Cell inner membrane</location>
    </subcellularLocation>
    <subcellularLocation>
        <location evidence="1">Cell membrane</location>
        <topology evidence="1">Single-pass membrane protein</topology>
    </subcellularLocation>
</comment>
<comment type="subunit">
    <text evidence="7">Interacts 1:1 with ECF RNA polymerase sigma-E (RpoE); this inhibits the interaction of sigma-E with the RNA polymerase catalytic core and leads to a decreased expression of sigma-E-regulated genes. Interacts with RseB.</text>
</comment>
<dbReference type="InterPro" id="IPR005573">
    <property type="entry name" value="Anti-sigma_E_RseA_C"/>
</dbReference>
<dbReference type="AlphaFoldDB" id="A0A432VXY9"/>
<name>A0A432VXY9_9GAMM</name>
<keyword evidence="3 7" id="KW-1003">Cell membrane</keyword>
<feature type="domain" description="Anti sigma-E protein RseA C-terminal" evidence="9">
    <location>
        <begin position="132"/>
        <end position="187"/>
    </location>
</feature>
<dbReference type="Gene3D" id="1.10.10.880">
    <property type="entry name" value="Anti sigma-E protein RseA, N-terminal domain"/>
    <property type="match status" value="1"/>
</dbReference>
<dbReference type="OrthoDB" id="5298512at2"/>
<evidence type="ECO:0000256" key="1">
    <source>
        <dbReference type="ARBA" id="ARBA00004162"/>
    </source>
</evidence>
<dbReference type="Proteomes" id="UP000288212">
    <property type="component" value="Unassembled WGS sequence"/>
</dbReference>
<evidence type="ECO:0000256" key="5">
    <source>
        <dbReference type="ARBA" id="ARBA00022989"/>
    </source>
</evidence>
<dbReference type="InterPro" id="IPR036147">
    <property type="entry name" value="Anti-sigma_E_RseA_N_sf"/>
</dbReference>
<dbReference type="CDD" id="cd16328">
    <property type="entry name" value="RseA_N"/>
    <property type="match status" value="1"/>
</dbReference>
<dbReference type="EMBL" id="PIPI01000001">
    <property type="protein sequence ID" value="RUO21544.1"/>
    <property type="molecule type" value="Genomic_DNA"/>
</dbReference>
<keyword evidence="5" id="KW-1133">Transmembrane helix</keyword>
<dbReference type="PANTHER" id="PTHR38104:SF1">
    <property type="entry name" value="ANTI-SIGMA-E FACTOR RSEA"/>
    <property type="match status" value="1"/>
</dbReference>
<comment type="caution">
    <text evidence="10">The sequence shown here is derived from an EMBL/GenBank/DDBJ whole genome shotgun (WGS) entry which is preliminary data.</text>
</comment>
<comment type="similarity">
    <text evidence="2 7">Belongs to the RseA family.</text>
</comment>
<dbReference type="SUPFAM" id="SSF89069">
    <property type="entry name" value="N-terminal, cytoplasmic domain of anti-sigmaE factor RseA"/>
    <property type="match status" value="1"/>
</dbReference>
<dbReference type="GO" id="GO:0016989">
    <property type="term" value="F:sigma factor antagonist activity"/>
    <property type="evidence" value="ECO:0007669"/>
    <property type="project" value="InterPro"/>
</dbReference>
<dbReference type="Pfam" id="PF03873">
    <property type="entry name" value="RseA_C"/>
    <property type="match status" value="1"/>
</dbReference>
<evidence type="ECO:0000313" key="11">
    <source>
        <dbReference type="Proteomes" id="UP000288212"/>
    </source>
</evidence>
<evidence type="ECO:0000259" key="9">
    <source>
        <dbReference type="Pfam" id="PF03873"/>
    </source>
</evidence>
<keyword evidence="4" id="KW-0812">Transmembrane</keyword>
<dbReference type="InterPro" id="IPR005572">
    <property type="entry name" value="Anti-sigma_E_RseA_N"/>
</dbReference>
<organism evidence="10 11">
    <name type="scientific">Aliidiomarina haloalkalitolerans</name>
    <dbReference type="NCBI Taxonomy" id="859059"/>
    <lineage>
        <taxon>Bacteria</taxon>
        <taxon>Pseudomonadati</taxon>
        <taxon>Pseudomonadota</taxon>
        <taxon>Gammaproteobacteria</taxon>
        <taxon>Alteromonadales</taxon>
        <taxon>Idiomarinaceae</taxon>
        <taxon>Aliidiomarina</taxon>
    </lineage>
</organism>
<evidence type="ECO:0000259" key="8">
    <source>
        <dbReference type="Pfam" id="PF03872"/>
    </source>
</evidence>
<evidence type="ECO:0000256" key="7">
    <source>
        <dbReference type="PIRNR" id="PIRNR016938"/>
    </source>
</evidence>
<keyword evidence="6 7" id="KW-0472">Membrane</keyword>
<sequence>MTEHQQEKLSALMDGQLDKDAVEGLVEHAAQRERWYRYQLVSAVIRGEAQSGHAADISAAVAAAIAAEPQFAQEPSSAWSRLTAWVTGGNWLRPAANVAVAASVAVVAIIGVQNLQPIDDGVTPAETQNRANPVFETMPFGGVVNPVSFNTMQTPQQDSAATSVVDADFERVLLQSFMVDHQQQLKLSQQEEVEATEIIDRQDP</sequence>
<evidence type="ECO:0000256" key="3">
    <source>
        <dbReference type="ARBA" id="ARBA00022475"/>
    </source>
</evidence>
<dbReference type="Pfam" id="PF03872">
    <property type="entry name" value="RseA_N"/>
    <property type="match status" value="1"/>
</dbReference>
<proteinExistence type="inferred from homology"/>
<comment type="function">
    <text evidence="7">An anti-sigma factor for extracytoplasmic function (ECF) sigma factor sigma-E (RpoE). ECF sigma factors are held in an inactive form by an anti-sigma factor until released by regulated intramembrane proteolysis (RIP). RIP occurs when an extracytoplasmic signal triggers a concerted proteolytic cascade to transmit information and elicit cellular responses. The membrane-spanning regulatory substrate protein is first cut periplasmically (site-1 protease, S1P, DegS), then within the membrane itself (site-2 protease, S2P, RseP), while cytoplasmic proteases finish degrading the anti-sigma factor, liberating sigma-E.</text>
</comment>
<evidence type="ECO:0000256" key="4">
    <source>
        <dbReference type="ARBA" id="ARBA00022692"/>
    </source>
</evidence>
<evidence type="ECO:0000313" key="10">
    <source>
        <dbReference type="EMBL" id="RUO21544.1"/>
    </source>
</evidence>
<evidence type="ECO:0000256" key="2">
    <source>
        <dbReference type="ARBA" id="ARBA00005837"/>
    </source>
</evidence>
<protein>
    <recommendedName>
        <fullName evidence="7">Anti-sigma-E factor RseA</fullName>
    </recommendedName>
    <alternativeName>
        <fullName evidence="7">Regulator of SigE</fullName>
    </alternativeName>
    <alternativeName>
        <fullName evidence="7">Sigma-E anti-sigma factor RseA</fullName>
    </alternativeName>
    <alternativeName>
        <fullName evidence="7">Sigma-E factor negative regulatory protein</fullName>
    </alternativeName>
</protein>
<dbReference type="GO" id="GO:0005886">
    <property type="term" value="C:plasma membrane"/>
    <property type="evidence" value="ECO:0007669"/>
    <property type="project" value="UniProtKB-SubCell"/>
</dbReference>
<dbReference type="RefSeq" id="WP_126790525.1">
    <property type="nucleotide sequence ID" value="NZ_PIPI01000001.1"/>
</dbReference>
<feature type="domain" description="Anti sigma-E protein RseA N-terminal" evidence="8">
    <location>
        <begin position="5"/>
        <end position="75"/>
    </location>
</feature>
<gene>
    <name evidence="10" type="ORF">CWE06_01415</name>
</gene>
<keyword evidence="11" id="KW-1185">Reference proteome</keyword>